<feature type="transmembrane region" description="Helical" evidence="6">
    <location>
        <begin position="180"/>
        <end position="202"/>
    </location>
</feature>
<evidence type="ECO:0000256" key="2">
    <source>
        <dbReference type="ARBA" id="ARBA00022475"/>
    </source>
</evidence>
<keyword evidence="2 6" id="KW-1003">Cell membrane</keyword>
<dbReference type="RefSeq" id="WP_209407472.1">
    <property type="nucleotide sequence ID" value="NZ_JAGIYQ010000019.1"/>
</dbReference>
<feature type="transmembrane region" description="Helical" evidence="6">
    <location>
        <begin position="153"/>
        <end position="174"/>
    </location>
</feature>
<comment type="caution">
    <text evidence="6">Lacks conserved residue(s) required for the propagation of feature annotation.</text>
</comment>
<keyword evidence="4 6" id="KW-1133">Transmembrane helix</keyword>
<dbReference type="EMBL" id="JAGIYQ010000019">
    <property type="protein sequence ID" value="MBP0727139.1"/>
    <property type="molecule type" value="Genomic_DNA"/>
</dbReference>
<comment type="subcellular location">
    <subcellularLocation>
        <location evidence="1 6">Cell membrane</location>
        <topology evidence="1 6">Multi-pass membrane protein</topology>
    </subcellularLocation>
</comment>
<keyword evidence="3 6" id="KW-0812">Transmembrane</keyword>
<dbReference type="PANTHER" id="PTHR12677">
    <property type="entry name" value="GOLGI APPARATUS MEMBRANE PROTEIN TVP38-RELATED"/>
    <property type="match status" value="1"/>
</dbReference>
<feature type="transmembrane region" description="Helical" evidence="6">
    <location>
        <begin position="44"/>
        <end position="72"/>
    </location>
</feature>
<evidence type="ECO:0000313" key="8">
    <source>
        <dbReference type="EMBL" id="MBP0727139.1"/>
    </source>
</evidence>
<protein>
    <recommendedName>
        <fullName evidence="6">TVP38/TMEM64 family membrane protein</fullName>
    </recommendedName>
</protein>
<evidence type="ECO:0000256" key="5">
    <source>
        <dbReference type="ARBA" id="ARBA00023136"/>
    </source>
</evidence>
<comment type="caution">
    <text evidence="8">The sequence shown here is derived from an EMBL/GenBank/DDBJ whole genome shotgun (WGS) entry which is preliminary data.</text>
</comment>
<name>A0A940NRV3_9BACI</name>
<evidence type="ECO:0000313" key="9">
    <source>
        <dbReference type="Proteomes" id="UP000682134"/>
    </source>
</evidence>
<evidence type="ECO:0000256" key="3">
    <source>
        <dbReference type="ARBA" id="ARBA00022692"/>
    </source>
</evidence>
<reference evidence="8" key="1">
    <citation type="submission" date="2021-04" db="EMBL/GenBank/DDBJ databases">
        <title>Genome seq and assembly of Bacillus sp.</title>
        <authorList>
            <person name="Chhetri G."/>
        </authorList>
    </citation>
    <scope>NUCLEOTIDE SEQUENCE</scope>
    <source>
        <strain evidence="8">RG28</strain>
    </source>
</reference>
<feature type="domain" description="VTT" evidence="7">
    <location>
        <begin position="60"/>
        <end position="176"/>
    </location>
</feature>
<proteinExistence type="inferred from homology"/>
<dbReference type="InterPro" id="IPR032816">
    <property type="entry name" value="VTT_dom"/>
</dbReference>
<dbReference type="InterPro" id="IPR015414">
    <property type="entry name" value="TMEM64"/>
</dbReference>
<gene>
    <name evidence="8" type="ORF">J5Y03_18480</name>
</gene>
<organism evidence="8 9">
    <name type="scientific">Gottfriedia endophytica</name>
    <dbReference type="NCBI Taxonomy" id="2820819"/>
    <lineage>
        <taxon>Bacteria</taxon>
        <taxon>Bacillati</taxon>
        <taxon>Bacillota</taxon>
        <taxon>Bacilli</taxon>
        <taxon>Bacillales</taxon>
        <taxon>Bacillaceae</taxon>
        <taxon>Gottfriedia</taxon>
    </lineage>
</organism>
<accession>A0A940NRV3</accession>
<comment type="similarity">
    <text evidence="6">Belongs to the TVP38/TMEM64 family.</text>
</comment>
<keyword evidence="9" id="KW-1185">Reference proteome</keyword>
<dbReference type="Proteomes" id="UP000682134">
    <property type="component" value="Unassembled WGS sequence"/>
</dbReference>
<feature type="transmembrane region" description="Helical" evidence="6">
    <location>
        <begin position="79"/>
        <end position="97"/>
    </location>
</feature>
<sequence>MKKFAPLLIIGLWITLFSVAYHYHLTNLSIEEWKTLLKHTSVNIPILFVLVFCLRIILFIPSSVLIVVGSFLFSPIEGICLSLIGMFLTETFIYAISRTVFQNKVNQFIHKKYPSLYEKILNNRSRYLFGAVATPLAPADAACFAAASTKMPYFHYITVVLLGNIPIAILYTFYGNLLISSTWVTLALSILCILVTGILFVLRKNKKQEEVKKIISP</sequence>
<keyword evidence="5 6" id="KW-0472">Membrane</keyword>
<evidence type="ECO:0000256" key="1">
    <source>
        <dbReference type="ARBA" id="ARBA00004651"/>
    </source>
</evidence>
<dbReference type="PANTHER" id="PTHR12677:SF49">
    <property type="entry name" value="TVP38_TMEM64 FAMILY MEMBRANE PROTEIN"/>
    <property type="match status" value="1"/>
</dbReference>
<dbReference type="GO" id="GO:0005886">
    <property type="term" value="C:plasma membrane"/>
    <property type="evidence" value="ECO:0007669"/>
    <property type="project" value="UniProtKB-SubCell"/>
</dbReference>
<evidence type="ECO:0000256" key="4">
    <source>
        <dbReference type="ARBA" id="ARBA00022989"/>
    </source>
</evidence>
<evidence type="ECO:0000256" key="6">
    <source>
        <dbReference type="RuleBase" id="RU366058"/>
    </source>
</evidence>
<dbReference type="AlphaFoldDB" id="A0A940NRV3"/>
<dbReference type="Pfam" id="PF09335">
    <property type="entry name" value="VTT_dom"/>
    <property type="match status" value="1"/>
</dbReference>
<evidence type="ECO:0000259" key="7">
    <source>
        <dbReference type="Pfam" id="PF09335"/>
    </source>
</evidence>